<comment type="cofactor">
    <cofactor evidence="1">
        <name>Zn(2+)</name>
        <dbReference type="ChEBI" id="CHEBI:29105"/>
    </cofactor>
</comment>
<accession>A0A7S0S525</accession>
<dbReference type="InterPro" id="IPR050138">
    <property type="entry name" value="DHOase/Allantoinase_Hydrolase"/>
</dbReference>
<dbReference type="InterPro" id="IPR017593">
    <property type="entry name" value="Allantoinase"/>
</dbReference>
<dbReference type="GO" id="GO:0000256">
    <property type="term" value="P:allantoin catabolic process"/>
    <property type="evidence" value="ECO:0007669"/>
    <property type="project" value="UniProtKB-UniPathway"/>
</dbReference>
<dbReference type="Pfam" id="PF01979">
    <property type="entry name" value="Amidohydro_1"/>
    <property type="match status" value="1"/>
</dbReference>
<dbReference type="InterPro" id="IPR002195">
    <property type="entry name" value="Dihydroorotase_CS"/>
</dbReference>
<evidence type="ECO:0000313" key="11">
    <source>
        <dbReference type="EMBL" id="CAD8696046.1"/>
    </source>
</evidence>
<comment type="subunit">
    <text evidence="4">Homotetramer.</text>
</comment>
<dbReference type="PANTHER" id="PTHR43668">
    <property type="entry name" value="ALLANTOINASE"/>
    <property type="match status" value="1"/>
</dbReference>
<dbReference type="GO" id="GO:0004038">
    <property type="term" value="F:allantoinase activity"/>
    <property type="evidence" value="ECO:0007669"/>
    <property type="project" value="UniProtKB-EC"/>
</dbReference>
<evidence type="ECO:0000256" key="6">
    <source>
        <dbReference type="ARBA" id="ARBA00022723"/>
    </source>
</evidence>
<gene>
    <name evidence="11" type="ORF">CLEI1391_LOCUS20233</name>
</gene>
<organism evidence="11">
    <name type="scientific">Chlamydomonas leiostraca</name>
    <dbReference type="NCBI Taxonomy" id="1034604"/>
    <lineage>
        <taxon>Eukaryota</taxon>
        <taxon>Viridiplantae</taxon>
        <taxon>Chlorophyta</taxon>
        <taxon>core chlorophytes</taxon>
        <taxon>Chlorophyceae</taxon>
        <taxon>CS clade</taxon>
        <taxon>Chlamydomonadales</taxon>
        <taxon>Chlamydomonadaceae</taxon>
        <taxon>Chlamydomonas</taxon>
    </lineage>
</organism>
<comment type="pathway">
    <text evidence="2">Nitrogen metabolism; (S)-allantoin degradation; allantoate from (S)-allantoin: step 1/1.</text>
</comment>
<keyword evidence="7" id="KW-0378">Hydrolase</keyword>
<dbReference type="GO" id="GO:0008270">
    <property type="term" value="F:zinc ion binding"/>
    <property type="evidence" value="ECO:0007669"/>
    <property type="project" value="InterPro"/>
</dbReference>
<evidence type="ECO:0000256" key="2">
    <source>
        <dbReference type="ARBA" id="ARBA00004968"/>
    </source>
</evidence>
<dbReference type="GO" id="GO:0005737">
    <property type="term" value="C:cytoplasm"/>
    <property type="evidence" value="ECO:0007669"/>
    <property type="project" value="TreeGrafter"/>
</dbReference>
<dbReference type="Gene3D" id="3.20.20.140">
    <property type="entry name" value="Metal-dependent hydrolases"/>
    <property type="match status" value="1"/>
</dbReference>
<evidence type="ECO:0000256" key="3">
    <source>
        <dbReference type="ARBA" id="ARBA00010368"/>
    </source>
</evidence>
<dbReference type="InterPro" id="IPR006680">
    <property type="entry name" value="Amidohydro-rel"/>
</dbReference>
<dbReference type="PROSITE" id="PS00482">
    <property type="entry name" value="DIHYDROOROTASE_1"/>
    <property type="match status" value="1"/>
</dbReference>
<reference evidence="11" key="1">
    <citation type="submission" date="2021-01" db="EMBL/GenBank/DDBJ databases">
        <authorList>
            <person name="Corre E."/>
            <person name="Pelletier E."/>
            <person name="Niang G."/>
            <person name="Scheremetjew M."/>
            <person name="Finn R."/>
            <person name="Kale V."/>
            <person name="Holt S."/>
            <person name="Cochrane G."/>
            <person name="Meng A."/>
            <person name="Brown T."/>
            <person name="Cohen L."/>
        </authorList>
    </citation>
    <scope>NUCLEOTIDE SEQUENCE</scope>
    <source>
        <strain evidence="11">SAG 11-49</strain>
    </source>
</reference>
<dbReference type="AlphaFoldDB" id="A0A7S0S525"/>
<evidence type="ECO:0000256" key="9">
    <source>
        <dbReference type="SAM" id="SignalP"/>
    </source>
</evidence>
<dbReference type="SUPFAM" id="SSF51556">
    <property type="entry name" value="Metallo-dependent hydrolases"/>
    <property type="match status" value="1"/>
</dbReference>
<evidence type="ECO:0000256" key="7">
    <source>
        <dbReference type="ARBA" id="ARBA00022801"/>
    </source>
</evidence>
<dbReference type="NCBIfam" id="TIGR03178">
    <property type="entry name" value="allantoinase"/>
    <property type="match status" value="1"/>
</dbReference>
<proteinExistence type="inferred from homology"/>
<dbReference type="GO" id="GO:0006145">
    <property type="term" value="P:purine nucleobase catabolic process"/>
    <property type="evidence" value="ECO:0007669"/>
    <property type="project" value="TreeGrafter"/>
</dbReference>
<evidence type="ECO:0000256" key="1">
    <source>
        <dbReference type="ARBA" id="ARBA00001947"/>
    </source>
</evidence>
<keyword evidence="6" id="KW-0479">Metal-binding</keyword>
<keyword evidence="8" id="KW-0862">Zinc</keyword>
<dbReference type="UniPathway" id="UPA00395">
    <property type="reaction ID" value="UER00653"/>
</dbReference>
<dbReference type="PANTHER" id="PTHR43668:SF2">
    <property type="entry name" value="ALLANTOINASE"/>
    <property type="match status" value="1"/>
</dbReference>
<keyword evidence="9" id="KW-0732">Signal</keyword>
<sequence length="509" mass="53945">MERGTAALLLALNVLAAGVLYTRFSDTEAGNKLILNAQALISRVMPSKVTTCGLLHWDKFTLVSERVVFPDGVRPAALHIEGGKIVSITYDTDISGPTVLSFKTGVISPGVIDVHAHLNEPGREEWEGISTGTLAAAVGGVTTVVDMPLNSDPVTTVLPRLQDKQIAAKRKAHTHVGYWGGIVPDNAARHDVLGALVKGGALGFKSFMCHSGINDFPNVEAKDIAAALPFLKRTGVPFYVHAEVVSPVAGAGEGNPRVYETYMNTRPPKFEQDAIRLLVELLDNDTTPAAPGFSVHIAHLADAGCLPIIKEAQARHPITVETCAHYLTFNKDMVPDGETQYKCAPPIRGPENQGALAAAVVSGDIALVSSDHSPAPPDMKQLDTGNFLKAWGGISGIQYLLPATWSALQPRGVGLAQLAAILSERPAALAGLAGRKGRLAVGYDADIVVWEPEHAANTSVSANQHRHKISPYTNLPLQGKTIATVVQGHFVHLLGSLTKQPCGGPITNK</sequence>
<dbReference type="SUPFAM" id="SSF51338">
    <property type="entry name" value="Composite domain of metallo-dependent hydrolases"/>
    <property type="match status" value="1"/>
</dbReference>
<protein>
    <recommendedName>
        <fullName evidence="5">allantoinase</fullName>
        <ecNumber evidence="5">3.5.2.5</ecNumber>
    </recommendedName>
</protein>
<comment type="similarity">
    <text evidence="3">Belongs to the metallo-dependent hydrolases superfamily. Allantoinase family.</text>
</comment>
<feature type="signal peptide" evidence="9">
    <location>
        <begin position="1"/>
        <end position="21"/>
    </location>
</feature>
<dbReference type="InterPro" id="IPR032466">
    <property type="entry name" value="Metal_Hydrolase"/>
</dbReference>
<feature type="domain" description="Amidohydrolase-related" evidence="10">
    <location>
        <begin position="106"/>
        <end position="491"/>
    </location>
</feature>
<name>A0A7S0S525_9CHLO</name>
<dbReference type="EC" id="3.5.2.5" evidence="5"/>
<evidence type="ECO:0000256" key="8">
    <source>
        <dbReference type="ARBA" id="ARBA00022833"/>
    </source>
</evidence>
<dbReference type="InterPro" id="IPR011059">
    <property type="entry name" value="Metal-dep_hydrolase_composite"/>
</dbReference>
<dbReference type="EMBL" id="HBFB01035951">
    <property type="protein sequence ID" value="CAD8696046.1"/>
    <property type="molecule type" value="Transcribed_RNA"/>
</dbReference>
<dbReference type="GO" id="GO:0050897">
    <property type="term" value="F:cobalt ion binding"/>
    <property type="evidence" value="ECO:0007669"/>
    <property type="project" value="InterPro"/>
</dbReference>
<evidence type="ECO:0000256" key="5">
    <source>
        <dbReference type="ARBA" id="ARBA00012863"/>
    </source>
</evidence>
<feature type="chain" id="PRO_5030588281" description="allantoinase" evidence="9">
    <location>
        <begin position="22"/>
        <end position="509"/>
    </location>
</feature>
<evidence type="ECO:0000259" key="10">
    <source>
        <dbReference type="Pfam" id="PF01979"/>
    </source>
</evidence>
<evidence type="ECO:0000256" key="4">
    <source>
        <dbReference type="ARBA" id="ARBA00011881"/>
    </source>
</evidence>